<keyword evidence="2" id="KW-1185">Reference proteome</keyword>
<gene>
    <name evidence="1" type="ORF">JK636_22475</name>
</gene>
<accession>A0ABS1TGF3</accession>
<dbReference type="Pfam" id="PF20092">
    <property type="entry name" value="DUF6483"/>
    <property type="match status" value="1"/>
</dbReference>
<name>A0ABS1TGF3_9CLOT</name>
<evidence type="ECO:0008006" key="3">
    <source>
        <dbReference type="Google" id="ProtNLM"/>
    </source>
</evidence>
<sequence>MIKNDYFKTKMKQLSETIAKIFELNREQQFEESHEIIGEAFKQLLGLNQELAESLSYNDLMNFVASYESTEGGKLLILAELLKLDGDIFKAEGDVMKAFNLNLKSVNIYSNALLKDSDLLDQCEENIESILNDINQYEIPFESKKLLFQYYEIAKKYDKAEDIFYELLEDSNNSKDIVNLGISFYKRLLDKTEEELEKGNLPKDEIEEALNSLREV</sequence>
<dbReference type="EMBL" id="JAESWC010000023">
    <property type="protein sequence ID" value="MBL4938473.1"/>
    <property type="molecule type" value="Genomic_DNA"/>
</dbReference>
<dbReference type="Proteomes" id="UP000632377">
    <property type="component" value="Unassembled WGS sequence"/>
</dbReference>
<reference evidence="1 2" key="1">
    <citation type="submission" date="2021-01" db="EMBL/GenBank/DDBJ databases">
        <title>Genome public.</title>
        <authorList>
            <person name="Liu C."/>
            <person name="Sun Q."/>
        </authorList>
    </citation>
    <scope>NUCLEOTIDE SEQUENCE [LARGE SCALE GENOMIC DNA]</scope>
    <source>
        <strain evidence="1 2">YIM B02515</strain>
    </source>
</reference>
<proteinExistence type="predicted"/>
<dbReference type="InterPro" id="IPR045507">
    <property type="entry name" value="DUF6483"/>
</dbReference>
<dbReference type="RefSeq" id="WP_202751212.1">
    <property type="nucleotide sequence ID" value="NZ_JAESWC010000023.1"/>
</dbReference>
<evidence type="ECO:0000313" key="1">
    <source>
        <dbReference type="EMBL" id="MBL4938473.1"/>
    </source>
</evidence>
<protein>
    <recommendedName>
        <fullName evidence="3">Tetratricopeptide repeat protein</fullName>
    </recommendedName>
</protein>
<evidence type="ECO:0000313" key="2">
    <source>
        <dbReference type="Proteomes" id="UP000632377"/>
    </source>
</evidence>
<organism evidence="1 2">
    <name type="scientific">Clostridium rhizosphaerae</name>
    <dbReference type="NCBI Taxonomy" id="2803861"/>
    <lineage>
        <taxon>Bacteria</taxon>
        <taxon>Bacillati</taxon>
        <taxon>Bacillota</taxon>
        <taxon>Clostridia</taxon>
        <taxon>Eubacteriales</taxon>
        <taxon>Clostridiaceae</taxon>
        <taxon>Clostridium</taxon>
    </lineage>
</organism>
<comment type="caution">
    <text evidence="1">The sequence shown here is derived from an EMBL/GenBank/DDBJ whole genome shotgun (WGS) entry which is preliminary data.</text>
</comment>